<evidence type="ECO:0000313" key="2">
    <source>
        <dbReference type="EMBL" id="GLB42461.1"/>
    </source>
</evidence>
<evidence type="ECO:0008006" key="4">
    <source>
        <dbReference type="Google" id="ProtNLM"/>
    </source>
</evidence>
<dbReference type="InterPro" id="IPR032675">
    <property type="entry name" value="LRR_dom_sf"/>
</dbReference>
<dbReference type="AlphaFoldDB" id="A0A9P3UTS6"/>
<protein>
    <recommendedName>
        <fullName evidence="4">F-box domain-containing protein</fullName>
    </recommendedName>
</protein>
<organism evidence="2 3">
    <name type="scientific">Lyophyllum shimeji</name>
    <name type="common">Hon-shimeji</name>
    <name type="synonym">Tricholoma shimeji</name>
    <dbReference type="NCBI Taxonomy" id="47721"/>
    <lineage>
        <taxon>Eukaryota</taxon>
        <taxon>Fungi</taxon>
        <taxon>Dikarya</taxon>
        <taxon>Basidiomycota</taxon>
        <taxon>Agaricomycotina</taxon>
        <taxon>Agaricomycetes</taxon>
        <taxon>Agaricomycetidae</taxon>
        <taxon>Agaricales</taxon>
        <taxon>Tricholomatineae</taxon>
        <taxon>Lyophyllaceae</taxon>
        <taxon>Lyophyllum</taxon>
    </lineage>
</organism>
<evidence type="ECO:0000313" key="3">
    <source>
        <dbReference type="Proteomes" id="UP001063166"/>
    </source>
</evidence>
<dbReference type="SUPFAM" id="SSF52047">
    <property type="entry name" value="RNI-like"/>
    <property type="match status" value="1"/>
</dbReference>
<sequence length="504" mass="56789">MISCEAPSHAQTRTTLDLQAADCVDGLHANRGTIAPVHLLPDEILQEIFLACLPAELRECRPTRSQAPLLLCQVCSRWRSLALSTPQLWSSLYIYLSRDEDEDEGEEEGNGDDQSDHDAGVVNEHPVQTTPAFETLIEEWFRRLGPDMPLSLGFEFPDLDPSDYPALEKVTRCILHSHSHRLRELSLRFFIEDENFLSILFSPLEHFEQLEVLSLIAIEGATEHDCMGLFSLPSAPHLRRVLLRSVLVNSYTLERALPWSQLTSIEIDDIHPSPLRHVLTLCTNLEHGSLTVRGLLDTPFPSVAKPFALPRLSDLKIRFFGGGNPSFFNGLELPALRSFHIMTDETDPCFSWTHPRPEPLYDQLRNLTHLSFAGRLSDIVNLLRHTASLRTLTIASNDYLDPLWHAMTCQDDASSLVPTLEMLRVRPYGFKEIRLSWAPSFSSASFAAMVQSRMLDRVPHGVCPLRKIVFEGNDVHLITVESLLQGVRALDGVLPILSLQEEDD</sequence>
<dbReference type="InterPro" id="IPR036047">
    <property type="entry name" value="F-box-like_dom_sf"/>
</dbReference>
<reference evidence="2" key="1">
    <citation type="submission" date="2022-07" db="EMBL/GenBank/DDBJ databases">
        <title>The genome of Lyophyllum shimeji provides insight into the initial evolution of ectomycorrhizal fungal genome.</title>
        <authorList>
            <person name="Kobayashi Y."/>
            <person name="Shibata T."/>
            <person name="Hirakawa H."/>
            <person name="Shigenobu S."/>
            <person name="Nishiyama T."/>
            <person name="Yamada A."/>
            <person name="Hasebe M."/>
            <person name="Kawaguchi M."/>
        </authorList>
    </citation>
    <scope>NUCLEOTIDE SEQUENCE</scope>
    <source>
        <strain evidence="2">AT787</strain>
    </source>
</reference>
<proteinExistence type="predicted"/>
<dbReference type="Gene3D" id="1.20.1280.50">
    <property type="match status" value="1"/>
</dbReference>
<dbReference type="SUPFAM" id="SSF81383">
    <property type="entry name" value="F-box domain"/>
    <property type="match status" value="1"/>
</dbReference>
<feature type="compositionally biased region" description="Acidic residues" evidence="1">
    <location>
        <begin position="100"/>
        <end position="113"/>
    </location>
</feature>
<keyword evidence="3" id="KW-1185">Reference proteome</keyword>
<gene>
    <name evidence="2" type="ORF">LshimejAT787_1104760</name>
</gene>
<dbReference type="OrthoDB" id="3365698at2759"/>
<dbReference type="Proteomes" id="UP001063166">
    <property type="component" value="Unassembled WGS sequence"/>
</dbReference>
<accession>A0A9P3UTS6</accession>
<comment type="caution">
    <text evidence="2">The sequence shown here is derived from an EMBL/GenBank/DDBJ whole genome shotgun (WGS) entry which is preliminary data.</text>
</comment>
<dbReference type="Gene3D" id="3.80.10.10">
    <property type="entry name" value="Ribonuclease Inhibitor"/>
    <property type="match status" value="1"/>
</dbReference>
<feature type="region of interest" description="Disordered" evidence="1">
    <location>
        <begin position="100"/>
        <end position="122"/>
    </location>
</feature>
<name>A0A9P3UTS6_LYOSH</name>
<evidence type="ECO:0000256" key="1">
    <source>
        <dbReference type="SAM" id="MobiDB-lite"/>
    </source>
</evidence>
<dbReference type="EMBL" id="BRPK01000011">
    <property type="protein sequence ID" value="GLB42461.1"/>
    <property type="molecule type" value="Genomic_DNA"/>
</dbReference>